<organism evidence="1 2">
    <name type="scientific">Nephila pilipes</name>
    <name type="common">Giant wood spider</name>
    <name type="synonym">Nephila maculata</name>
    <dbReference type="NCBI Taxonomy" id="299642"/>
    <lineage>
        <taxon>Eukaryota</taxon>
        <taxon>Metazoa</taxon>
        <taxon>Ecdysozoa</taxon>
        <taxon>Arthropoda</taxon>
        <taxon>Chelicerata</taxon>
        <taxon>Arachnida</taxon>
        <taxon>Araneae</taxon>
        <taxon>Araneomorphae</taxon>
        <taxon>Entelegynae</taxon>
        <taxon>Araneoidea</taxon>
        <taxon>Nephilidae</taxon>
        <taxon>Nephila</taxon>
    </lineage>
</organism>
<evidence type="ECO:0000313" key="2">
    <source>
        <dbReference type="Proteomes" id="UP000887013"/>
    </source>
</evidence>
<evidence type="ECO:0000313" key="1">
    <source>
        <dbReference type="EMBL" id="GFT14281.1"/>
    </source>
</evidence>
<reference evidence="1" key="1">
    <citation type="submission" date="2020-08" db="EMBL/GenBank/DDBJ databases">
        <title>Multicomponent nature underlies the extraordinary mechanical properties of spider dragline silk.</title>
        <authorList>
            <person name="Kono N."/>
            <person name="Nakamura H."/>
            <person name="Mori M."/>
            <person name="Yoshida Y."/>
            <person name="Ohtoshi R."/>
            <person name="Malay A.D."/>
            <person name="Moran D.A.P."/>
            <person name="Tomita M."/>
            <person name="Numata K."/>
            <person name="Arakawa K."/>
        </authorList>
    </citation>
    <scope>NUCLEOTIDE SEQUENCE</scope>
</reference>
<dbReference type="EMBL" id="BMAW01104423">
    <property type="protein sequence ID" value="GFT14281.1"/>
    <property type="molecule type" value="Genomic_DNA"/>
</dbReference>
<accession>A0A8X6TGF7</accession>
<protein>
    <submittedName>
        <fullName evidence="1">Uncharacterized protein</fullName>
    </submittedName>
</protein>
<dbReference type="AlphaFoldDB" id="A0A8X6TGF7"/>
<proteinExistence type="predicted"/>
<dbReference type="OrthoDB" id="6424749at2759"/>
<name>A0A8X6TGF7_NEPPI</name>
<comment type="caution">
    <text evidence="1">The sequence shown here is derived from an EMBL/GenBank/DDBJ whole genome shotgun (WGS) entry which is preliminary data.</text>
</comment>
<keyword evidence="2" id="KW-1185">Reference proteome</keyword>
<gene>
    <name evidence="1" type="ORF">NPIL_195981</name>
</gene>
<sequence>MNGLAGAGVYCEYFPHYLSLGIAKSAFDGEVEAIKVALTHLKARPPLSDQAAIFSDSQAAILSNANCSQAPTFMSVMQ</sequence>
<dbReference type="Proteomes" id="UP000887013">
    <property type="component" value="Unassembled WGS sequence"/>
</dbReference>